<organism evidence="1 2">
    <name type="scientific">Halalkalibacter kiskunsagensis</name>
    <dbReference type="NCBI Taxonomy" id="1548599"/>
    <lineage>
        <taxon>Bacteria</taxon>
        <taxon>Bacillati</taxon>
        <taxon>Bacillota</taxon>
        <taxon>Bacilli</taxon>
        <taxon>Bacillales</taxon>
        <taxon>Bacillaceae</taxon>
        <taxon>Halalkalibacter</taxon>
    </lineage>
</organism>
<comment type="caution">
    <text evidence="1">The sequence shown here is derived from an EMBL/GenBank/DDBJ whole genome shotgun (WGS) entry which is preliminary data.</text>
</comment>
<evidence type="ECO:0000313" key="2">
    <source>
        <dbReference type="Proteomes" id="UP001589838"/>
    </source>
</evidence>
<sequence length="361" mass="40617">MYKQLKTTVLEITYEDYDIQKVITDKGARRAILYKQMTPPAKVGNVLLVNTTATELQLGTGGWDIVCSLLEENDWISEESKGHIIKARYTPIQHSVMAVEAQESPYHEHFTKSFSLLGKPVWLAELHSMVPLFYYVSQQLRAQSRCCVIFDDQASLPLKLSDQLRELEKEEGFYSITVGQAFGGQFEAITVASALQFAENVLQADFILISVGPGVVGTGTCYGFSGMVLSNWSHTVSALGGTPVWIPRLSFAESRKRHLGISHHTLTPLSQFTFRPAMLPFPYLNDLQRQTVEEQLESSRPFQTDHRIHFAKDRVSNLIESALKRTAIPIQTMGRKYEADPLFFCAVAEAVRFGLDCEPFE</sequence>
<dbReference type="InterPro" id="IPR024479">
    <property type="entry name" value="DUF3866"/>
</dbReference>
<keyword evidence="2" id="KW-1185">Reference proteome</keyword>
<dbReference type="Pfam" id="PF12982">
    <property type="entry name" value="DUF3866"/>
    <property type="match status" value="1"/>
</dbReference>
<accession>A0ABV6KJ68</accession>
<dbReference type="RefSeq" id="WP_335959796.1">
    <property type="nucleotide sequence ID" value="NZ_JAXBLX010000007.1"/>
</dbReference>
<dbReference type="Proteomes" id="UP001589838">
    <property type="component" value="Unassembled WGS sequence"/>
</dbReference>
<proteinExistence type="predicted"/>
<dbReference type="EMBL" id="JBHLUX010000093">
    <property type="protein sequence ID" value="MFC0473379.1"/>
    <property type="molecule type" value="Genomic_DNA"/>
</dbReference>
<evidence type="ECO:0000313" key="1">
    <source>
        <dbReference type="EMBL" id="MFC0473379.1"/>
    </source>
</evidence>
<name>A0ABV6KJ68_9BACI</name>
<protein>
    <submittedName>
        <fullName evidence="1">DUF3866 family protein</fullName>
    </submittedName>
</protein>
<reference evidence="1 2" key="1">
    <citation type="submission" date="2024-09" db="EMBL/GenBank/DDBJ databases">
        <authorList>
            <person name="Sun Q."/>
            <person name="Mori K."/>
        </authorList>
    </citation>
    <scope>NUCLEOTIDE SEQUENCE [LARGE SCALE GENOMIC DNA]</scope>
    <source>
        <strain evidence="1 2">NCAIM B.02610</strain>
    </source>
</reference>
<gene>
    <name evidence="1" type="ORF">ACFFHM_23450</name>
</gene>